<dbReference type="EMBL" id="LWCA01001297">
    <property type="protein sequence ID" value="OAF65430.1"/>
    <property type="molecule type" value="Genomic_DNA"/>
</dbReference>
<dbReference type="PANTHER" id="PTHR12783">
    <property type="entry name" value="RALA BINDING PROTEIN 1 RALBP1"/>
    <property type="match status" value="1"/>
</dbReference>
<feature type="domain" description="Rho-GAP" evidence="2">
    <location>
        <begin position="58"/>
        <end position="241"/>
    </location>
</feature>
<protein>
    <recommendedName>
        <fullName evidence="2">Rho-GAP domain-containing protein</fullName>
    </recommendedName>
</protein>
<dbReference type="Pfam" id="PF00620">
    <property type="entry name" value="RhoGAP"/>
    <property type="match status" value="1"/>
</dbReference>
<keyword evidence="4" id="KW-1185">Reference proteome</keyword>
<dbReference type="SUPFAM" id="SSF48350">
    <property type="entry name" value="GTPase activation domain, GAP"/>
    <property type="match status" value="1"/>
</dbReference>
<dbReference type="PROSITE" id="PS50238">
    <property type="entry name" value="RHOGAP"/>
    <property type="match status" value="1"/>
</dbReference>
<accession>A0A177AUC8</accession>
<gene>
    <name evidence="3" type="ORF">A3Q56_06849</name>
</gene>
<dbReference type="InterPro" id="IPR008936">
    <property type="entry name" value="Rho_GTPase_activation_prot"/>
</dbReference>
<dbReference type="InterPro" id="IPR000198">
    <property type="entry name" value="RhoGAP_dom"/>
</dbReference>
<evidence type="ECO:0000259" key="2">
    <source>
        <dbReference type="PROSITE" id="PS50238"/>
    </source>
</evidence>
<evidence type="ECO:0000313" key="4">
    <source>
        <dbReference type="Proteomes" id="UP000078046"/>
    </source>
</evidence>
<dbReference type="AlphaFoldDB" id="A0A177AUC8"/>
<dbReference type="GO" id="GO:0031267">
    <property type="term" value="F:small GTPase binding"/>
    <property type="evidence" value="ECO:0007669"/>
    <property type="project" value="InterPro"/>
</dbReference>
<name>A0A177AUC8_9BILA</name>
<dbReference type="GO" id="GO:0005096">
    <property type="term" value="F:GTPase activator activity"/>
    <property type="evidence" value="ECO:0007669"/>
    <property type="project" value="InterPro"/>
</dbReference>
<dbReference type="OrthoDB" id="10033734at2759"/>
<keyword evidence="1" id="KW-0175">Coiled coil</keyword>
<dbReference type="InterPro" id="IPR039767">
    <property type="entry name" value="RALBP1"/>
</dbReference>
<evidence type="ECO:0000256" key="1">
    <source>
        <dbReference type="SAM" id="Coils"/>
    </source>
</evidence>
<dbReference type="Proteomes" id="UP000078046">
    <property type="component" value="Unassembled WGS sequence"/>
</dbReference>
<comment type="caution">
    <text evidence="3">The sequence shown here is derived from an EMBL/GenBank/DDBJ whole genome shotgun (WGS) entry which is preliminary data.</text>
</comment>
<organism evidence="3 4">
    <name type="scientific">Intoshia linei</name>
    <dbReference type="NCBI Taxonomy" id="1819745"/>
    <lineage>
        <taxon>Eukaryota</taxon>
        <taxon>Metazoa</taxon>
        <taxon>Spiralia</taxon>
        <taxon>Lophotrochozoa</taxon>
        <taxon>Mesozoa</taxon>
        <taxon>Orthonectida</taxon>
        <taxon>Rhopaluridae</taxon>
        <taxon>Intoshia</taxon>
    </lineage>
</organism>
<dbReference type="PANTHER" id="PTHR12783:SF5">
    <property type="entry name" value="RALA-BINDING PROTEIN 1"/>
    <property type="match status" value="1"/>
</dbReference>
<dbReference type="Gene3D" id="1.10.555.10">
    <property type="entry name" value="Rho GTPase activation protein"/>
    <property type="match status" value="1"/>
</dbReference>
<feature type="coiled-coil region" evidence="1">
    <location>
        <begin position="268"/>
        <end position="321"/>
    </location>
</feature>
<sequence>MSQSLSDSSETSSLEFEDLLPATFSAPSSKKLHNVFHVPRLIKESAKKKSRNKLIFGASLETAVQLSQLSDNIQLPCVFRYCIQHMEMYGLLHYGIYKYHGNKSVIYTYKQYFDQLDDVVFDSDDHINVAALLKLYLRSLPERILTKELSLIFDHACSISYDKMKFSTIRSLLKRLPNQNFLILSWTIVHIGNVIRNGESNGATLENMVGVFSDVLHIGTKLLHLLLKFYKIFFKKSTIVLFDKLSTRYEFSKSLQNMSDVQDLTFMLQERENQLVELRDYLSKNENQTKSDQIWSLQREATDIKQRITELEKQIEIKNQESSNFCSNCNQLKFSNAYIVLSNSHLKSFEQKLKIYPKLDECSIENERLINLVAELKKSLDVKHVQIKSLKEKIAVLTLKKKTLPKKKILKIELNRMIEKNQQLKKQNINLKVLNFKIIDLLNKKLADYTESGQPYSYGNFTNYQNSVSNYHPKNALIVVAKCNEFNIKFTILNS</sequence>
<dbReference type="GO" id="GO:0007264">
    <property type="term" value="P:small GTPase-mediated signal transduction"/>
    <property type="evidence" value="ECO:0007669"/>
    <property type="project" value="InterPro"/>
</dbReference>
<dbReference type="SMART" id="SM00324">
    <property type="entry name" value="RhoGAP"/>
    <property type="match status" value="1"/>
</dbReference>
<proteinExistence type="predicted"/>
<reference evidence="3 4" key="1">
    <citation type="submission" date="2016-04" db="EMBL/GenBank/DDBJ databases">
        <title>The genome of Intoshia linei affirms orthonectids as highly simplified spiralians.</title>
        <authorList>
            <person name="Mikhailov K.V."/>
            <person name="Slusarev G.S."/>
            <person name="Nikitin M.A."/>
            <person name="Logacheva M.D."/>
            <person name="Penin A."/>
            <person name="Aleoshin V."/>
            <person name="Panchin Y.V."/>
        </authorList>
    </citation>
    <scope>NUCLEOTIDE SEQUENCE [LARGE SCALE GENOMIC DNA]</scope>
    <source>
        <strain evidence="3">Intl2013</strain>
        <tissue evidence="3">Whole animal</tissue>
    </source>
</reference>
<feature type="coiled-coil region" evidence="1">
    <location>
        <begin position="359"/>
        <end position="434"/>
    </location>
</feature>
<evidence type="ECO:0000313" key="3">
    <source>
        <dbReference type="EMBL" id="OAF65430.1"/>
    </source>
</evidence>